<dbReference type="Pfam" id="PF03917">
    <property type="entry name" value="GSH_synth_ATP"/>
    <property type="match status" value="1"/>
</dbReference>
<sequence>MDYFMAPGVALTEICNKLTDAISKDEPYLRETLAEVCQSDPFTAKLMEIFESSREEAAKYDAALGILRSDYMVDAPTGALLQVELNTIASSFGCLSTLVSRMHRSLVKQLGLE</sequence>
<organism evidence="1 2">
    <name type="scientific">Cymbomonas tetramitiformis</name>
    <dbReference type="NCBI Taxonomy" id="36881"/>
    <lineage>
        <taxon>Eukaryota</taxon>
        <taxon>Viridiplantae</taxon>
        <taxon>Chlorophyta</taxon>
        <taxon>Pyramimonadophyceae</taxon>
        <taxon>Pyramimonadales</taxon>
        <taxon>Pyramimonadaceae</taxon>
        <taxon>Cymbomonas</taxon>
    </lineage>
</organism>
<feature type="non-terminal residue" evidence="1">
    <location>
        <position position="113"/>
    </location>
</feature>
<keyword evidence="2" id="KW-1185">Reference proteome</keyword>
<accession>A0AAE0KR14</accession>
<comment type="caution">
    <text evidence="1">The sequence shown here is derived from an EMBL/GenBank/DDBJ whole genome shotgun (WGS) entry which is preliminary data.</text>
</comment>
<protein>
    <recommendedName>
        <fullName evidence="3">Glutathione synthase</fullName>
    </recommendedName>
</protein>
<gene>
    <name evidence="1" type="ORF">CYMTET_33350</name>
</gene>
<dbReference type="InterPro" id="IPR005615">
    <property type="entry name" value="Glutathione_synthase"/>
</dbReference>
<dbReference type="Gene3D" id="3.30.470.20">
    <property type="entry name" value="ATP-grasp fold, B domain"/>
    <property type="match status" value="1"/>
</dbReference>
<reference evidence="1 2" key="1">
    <citation type="journal article" date="2015" name="Genome Biol. Evol.">
        <title>Comparative Genomics of a Bacterivorous Green Alga Reveals Evolutionary Causalities and Consequences of Phago-Mixotrophic Mode of Nutrition.</title>
        <authorList>
            <person name="Burns J.A."/>
            <person name="Paasch A."/>
            <person name="Narechania A."/>
            <person name="Kim E."/>
        </authorList>
    </citation>
    <scope>NUCLEOTIDE SEQUENCE [LARGE SCALE GENOMIC DNA]</scope>
    <source>
        <strain evidence="1 2">PLY_AMNH</strain>
    </source>
</reference>
<name>A0AAE0KR14_9CHLO</name>
<dbReference type="PANTHER" id="PTHR11130:SF0">
    <property type="entry name" value="GLUTATHIONE SYNTHETASE"/>
    <property type="match status" value="1"/>
</dbReference>
<dbReference type="GO" id="GO:0005829">
    <property type="term" value="C:cytosol"/>
    <property type="evidence" value="ECO:0007669"/>
    <property type="project" value="TreeGrafter"/>
</dbReference>
<dbReference type="GO" id="GO:0005524">
    <property type="term" value="F:ATP binding"/>
    <property type="evidence" value="ECO:0007669"/>
    <property type="project" value="InterPro"/>
</dbReference>
<dbReference type="GO" id="GO:0043295">
    <property type="term" value="F:glutathione binding"/>
    <property type="evidence" value="ECO:0007669"/>
    <property type="project" value="TreeGrafter"/>
</dbReference>
<evidence type="ECO:0000313" key="1">
    <source>
        <dbReference type="EMBL" id="KAK3257568.1"/>
    </source>
</evidence>
<dbReference type="SUPFAM" id="SSF56059">
    <property type="entry name" value="Glutathione synthetase ATP-binding domain-like"/>
    <property type="match status" value="1"/>
</dbReference>
<dbReference type="Proteomes" id="UP001190700">
    <property type="component" value="Unassembled WGS sequence"/>
</dbReference>
<evidence type="ECO:0008006" key="3">
    <source>
        <dbReference type="Google" id="ProtNLM"/>
    </source>
</evidence>
<dbReference type="PANTHER" id="PTHR11130">
    <property type="entry name" value="GLUTATHIONE SYNTHETASE"/>
    <property type="match status" value="1"/>
</dbReference>
<dbReference type="GO" id="GO:0004363">
    <property type="term" value="F:glutathione synthase activity"/>
    <property type="evidence" value="ECO:0007669"/>
    <property type="project" value="InterPro"/>
</dbReference>
<dbReference type="EMBL" id="LGRX02020374">
    <property type="protein sequence ID" value="KAK3257568.1"/>
    <property type="molecule type" value="Genomic_DNA"/>
</dbReference>
<proteinExistence type="predicted"/>
<dbReference type="AlphaFoldDB" id="A0AAE0KR14"/>
<evidence type="ECO:0000313" key="2">
    <source>
        <dbReference type="Proteomes" id="UP001190700"/>
    </source>
</evidence>